<reference evidence="3" key="1">
    <citation type="submission" date="2022-02" db="EMBL/GenBank/DDBJ databases">
        <title>Fredinandcohnia quinoae sp. nov. isolated from Chenopodium quinoa seeds.</title>
        <authorList>
            <person name="Saati-Santamaria Z."/>
            <person name="Flores-Felix J.D."/>
            <person name="Igual J.M."/>
            <person name="Velazquez E."/>
            <person name="Garcia-Fraile P."/>
            <person name="Martinez-Molina E."/>
        </authorList>
    </citation>
    <scope>NUCLEOTIDE SEQUENCE</scope>
    <source>
        <strain evidence="3">SECRCQ15</strain>
    </source>
</reference>
<accession>A0AAW5ECV9</accession>
<feature type="compositionally biased region" description="Gly residues" evidence="1">
    <location>
        <begin position="254"/>
        <end position="272"/>
    </location>
</feature>
<evidence type="ECO:0000256" key="2">
    <source>
        <dbReference type="SAM" id="Phobius"/>
    </source>
</evidence>
<feature type="transmembrane region" description="Helical" evidence="2">
    <location>
        <begin position="126"/>
        <end position="147"/>
    </location>
</feature>
<feature type="region of interest" description="Disordered" evidence="1">
    <location>
        <begin position="239"/>
        <end position="272"/>
    </location>
</feature>
<dbReference type="Proteomes" id="UP001431131">
    <property type="component" value="Unassembled WGS sequence"/>
</dbReference>
<dbReference type="RefSeq" id="WP_240257661.1">
    <property type="nucleotide sequence ID" value="NZ_JAKTTI010000052.1"/>
</dbReference>
<feature type="transmembrane region" description="Helical" evidence="2">
    <location>
        <begin position="78"/>
        <end position="93"/>
    </location>
</feature>
<protein>
    <submittedName>
        <fullName evidence="3">Uncharacterized protein</fullName>
    </submittedName>
</protein>
<proteinExistence type="predicted"/>
<organism evidence="3 4">
    <name type="scientific">Fredinandcohnia quinoae</name>
    <dbReference type="NCBI Taxonomy" id="2918902"/>
    <lineage>
        <taxon>Bacteria</taxon>
        <taxon>Bacillati</taxon>
        <taxon>Bacillota</taxon>
        <taxon>Bacilli</taxon>
        <taxon>Bacillales</taxon>
        <taxon>Bacillaceae</taxon>
        <taxon>Fredinandcohnia</taxon>
    </lineage>
</organism>
<keyword evidence="2" id="KW-0472">Membrane</keyword>
<keyword evidence="2" id="KW-0812">Transmembrane</keyword>
<evidence type="ECO:0000256" key="1">
    <source>
        <dbReference type="SAM" id="MobiDB-lite"/>
    </source>
</evidence>
<feature type="transmembrane region" description="Helical" evidence="2">
    <location>
        <begin position="105"/>
        <end position="120"/>
    </location>
</feature>
<dbReference type="AlphaFoldDB" id="A0AAW5ECV9"/>
<evidence type="ECO:0000313" key="3">
    <source>
        <dbReference type="EMBL" id="MCH1627742.1"/>
    </source>
</evidence>
<sequence length="272" mass="30346">MNNVYGATHKEKKGSMHGYYLGRYRFLQMEKRWYHQVIQDMKKWGLIHYTFFHIVDRVLMITIVGGLVLAYFTGSTPGFGILLYVAVSCYLLIKFPKIEEGRSQMFLFLAISLLYVIFLIDSNLILPYLLFILSGSLLFVAFPRLLLSKKAAQIRSEIKMFRKQLKQEGIPSVEDGAQLDRQVGLALIFGVREFPIPSMQSEDWMKTAPLSTFIHSEGNPMDYLFETWKLSKPPFGYFKTDKSTGKDGSSSADGGSGGGSGGGDSGGGAGAD</sequence>
<feature type="transmembrane region" description="Helical" evidence="2">
    <location>
        <begin position="51"/>
        <end position="72"/>
    </location>
</feature>
<gene>
    <name evidence="3" type="ORF">MJG50_20605</name>
</gene>
<comment type="caution">
    <text evidence="3">The sequence shown here is derived from an EMBL/GenBank/DDBJ whole genome shotgun (WGS) entry which is preliminary data.</text>
</comment>
<keyword evidence="2" id="KW-1133">Transmembrane helix</keyword>
<dbReference type="EMBL" id="JAKTTI010000052">
    <property type="protein sequence ID" value="MCH1627742.1"/>
    <property type="molecule type" value="Genomic_DNA"/>
</dbReference>
<name>A0AAW5ECV9_9BACI</name>
<evidence type="ECO:0000313" key="4">
    <source>
        <dbReference type="Proteomes" id="UP001431131"/>
    </source>
</evidence>
<keyword evidence="4" id="KW-1185">Reference proteome</keyword>